<dbReference type="EMBL" id="JANBPW010006650">
    <property type="protein sequence ID" value="KAJ1928451.1"/>
    <property type="molecule type" value="Genomic_DNA"/>
</dbReference>
<evidence type="ECO:0000313" key="2">
    <source>
        <dbReference type="Proteomes" id="UP001150603"/>
    </source>
</evidence>
<protein>
    <submittedName>
        <fullName evidence="1">Uncharacterized protein</fullName>
    </submittedName>
</protein>
<comment type="caution">
    <text evidence="1">The sequence shown here is derived from an EMBL/GenBank/DDBJ whole genome shotgun (WGS) entry which is preliminary data.</text>
</comment>
<accession>A0ACC1IXV3</accession>
<reference evidence="1" key="1">
    <citation type="submission" date="2022-07" db="EMBL/GenBank/DDBJ databases">
        <title>Phylogenomic reconstructions and comparative analyses of Kickxellomycotina fungi.</title>
        <authorList>
            <person name="Reynolds N.K."/>
            <person name="Stajich J.E."/>
            <person name="Barry K."/>
            <person name="Grigoriev I.V."/>
            <person name="Crous P."/>
            <person name="Smith M.E."/>
        </authorList>
    </citation>
    <scope>NUCLEOTIDE SEQUENCE</scope>
    <source>
        <strain evidence="1">NRRL 5244</strain>
    </source>
</reference>
<sequence length="135" mass="15415">MEPATAAQRIFEEFDSYDFDSDQAFQQGVKSISNHENAQVLSKAKHFYYSKIKGAFDYNAYLQWKAEKPKNEQPDEVDEASMVPGAPYSAPFAEVVRKILNNEPFDDIRQIPEQLNENPPSVSTAKAPKKPWEQD</sequence>
<dbReference type="Proteomes" id="UP001150603">
    <property type="component" value="Unassembled WGS sequence"/>
</dbReference>
<evidence type="ECO:0000313" key="1">
    <source>
        <dbReference type="EMBL" id="KAJ1928451.1"/>
    </source>
</evidence>
<keyword evidence="2" id="KW-1185">Reference proteome</keyword>
<name>A0ACC1IXV3_9FUNG</name>
<proteinExistence type="predicted"/>
<gene>
    <name evidence="1" type="ORF">FBU59_007130</name>
</gene>
<organism evidence="1 2">
    <name type="scientific">Linderina macrospora</name>
    <dbReference type="NCBI Taxonomy" id="4868"/>
    <lineage>
        <taxon>Eukaryota</taxon>
        <taxon>Fungi</taxon>
        <taxon>Fungi incertae sedis</taxon>
        <taxon>Zoopagomycota</taxon>
        <taxon>Kickxellomycotina</taxon>
        <taxon>Kickxellomycetes</taxon>
        <taxon>Kickxellales</taxon>
        <taxon>Kickxellaceae</taxon>
        <taxon>Linderina</taxon>
    </lineage>
</organism>